<gene>
    <name evidence="1" type="ORF">COLO4_02586</name>
</gene>
<dbReference type="EMBL" id="AWUE01005629">
    <property type="protein sequence ID" value="OMP12915.1"/>
    <property type="molecule type" value="Genomic_DNA"/>
</dbReference>
<name>A0A1R3L0N7_9ROSI</name>
<proteinExistence type="predicted"/>
<comment type="caution">
    <text evidence="1">The sequence shown here is derived from an EMBL/GenBank/DDBJ whole genome shotgun (WGS) entry which is preliminary data.</text>
</comment>
<sequence length="29" mass="3167">MAARWQRAAAFALSALAENILTAMRIFTA</sequence>
<evidence type="ECO:0000313" key="2">
    <source>
        <dbReference type="Proteomes" id="UP000187203"/>
    </source>
</evidence>
<keyword evidence="2" id="KW-1185">Reference proteome</keyword>
<protein>
    <submittedName>
        <fullName evidence="1">Uncharacterized protein</fullName>
    </submittedName>
</protein>
<dbReference type="AlphaFoldDB" id="A0A1R3L0N7"/>
<organism evidence="1 2">
    <name type="scientific">Corchorus olitorius</name>
    <dbReference type="NCBI Taxonomy" id="93759"/>
    <lineage>
        <taxon>Eukaryota</taxon>
        <taxon>Viridiplantae</taxon>
        <taxon>Streptophyta</taxon>
        <taxon>Embryophyta</taxon>
        <taxon>Tracheophyta</taxon>
        <taxon>Spermatophyta</taxon>
        <taxon>Magnoliopsida</taxon>
        <taxon>eudicotyledons</taxon>
        <taxon>Gunneridae</taxon>
        <taxon>Pentapetalae</taxon>
        <taxon>rosids</taxon>
        <taxon>malvids</taxon>
        <taxon>Malvales</taxon>
        <taxon>Malvaceae</taxon>
        <taxon>Grewioideae</taxon>
        <taxon>Apeibeae</taxon>
        <taxon>Corchorus</taxon>
    </lineage>
</organism>
<dbReference type="Proteomes" id="UP000187203">
    <property type="component" value="Unassembled WGS sequence"/>
</dbReference>
<accession>A0A1R3L0N7</accession>
<reference evidence="2" key="1">
    <citation type="submission" date="2013-09" db="EMBL/GenBank/DDBJ databases">
        <title>Corchorus olitorius genome sequencing.</title>
        <authorList>
            <person name="Alam M."/>
            <person name="Haque M.S."/>
            <person name="Islam M.S."/>
            <person name="Emdad E.M."/>
            <person name="Islam M.M."/>
            <person name="Ahmed B."/>
            <person name="Halim A."/>
            <person name="Hossen Q.M.M."/>
            <person name="Hossain M.Z."/>
            <person name="Ahmed R."/>
            <person name="Khan M.M."/>
            <person name="Islam R."/>
            <person name="Rashid M.M."/>
            <person name="Khan S.A."/>
            <person name="Rahman M.S."/>
            <person name="Alam M."/>
            <person name="Yahiya A.S."/>
            <person name="Khan M.S."/>
            <person name="Azam M.S."/>
            <person name="Haque T."/>
            <person name="Lashkar M.Z.H."/>
            <person name="Akhand A.I."/>
            <person name="Morshed G."/>
            <person name="Roy S."/>
            <person name="Uddin K.S."/>
            <person name="Rabeya T."/>
            <person name="Hossain A.S."/>
            <person name="Chowdhury A."/>
            <person name="Snigdha A.R."/>
            <person name="Mortoza M.S."/>
            <person name="Matin S.A."/>
            <person name="Hoque S.M.E."/>
            <person name="Islam M.K."/>
            <person name="Roy D.K."/>
            <person name="Haider R."/>
            <person name="Moosa M.M."/>
            <person name="Elias S.M."/>
            <person name="Hasan A.M."/>
            <person name="Jahan S."/>
            <person name="Shafiuddin M."/>
            <person name="Mahmood N."/>
            <person name="Shommy N.S."/>
        </authorList>
    </citation>
    <scope>NUCLEOTIDE SEQUENCE [LARGE SCALE GENOMIC DNA]</scope>
    <source>
        <strain evidence="2">cv. O-4</strain>
    </source>
</reference>
<evidence type="ECO:0000313" key="1">
    <source>
        <dbReference type="EMBL" id="OMP12915.1"/>
    </source>
</evidence>